<dbReference type="Pfam" id="PF13361">
    <property type="entry name" value="UvrD_C"/>
    <property type="match status" value="1"/>
</dbReference>
<dbReference type="Gene3D" id="3.40.50.300">
    <property type="entry name" value="P-loop containing nucleotide triphosphate hydrolases"/>
    <property type="match status" value="2"/>
</dbReference>
<dbReference type="Pfam" id="PF12705">
    <property type="entry name" value="PDDEXK_1"/>
    <property type="match status" value="1"/>
</dbReference>
<gene>
    <name evidence="17" type="ORF">UFOPK3444_01391</name>
</gene>
<organism evidence="17">
    <name type="scientific">freshwater metagenome</name>
    <dbReference type="NCBI Taxonomy" id="449393"/>
    <lineage>
        <taxon>unclassified sequences</taxon>
        <taxon>metagenomes</taxon>
        <taxon>ecological metagenomes</taxon>
    </lineage>
</organism>
<dbReference type="Gene3D" id="3.90.320.10">
    <property type="match status" value="1"/>
</dbReference>
<keyword evidence="7" id="KW-0269">Exonuclease</keyword>
<feature type="domain" description="UvrD-like helicase C-terminal" evidence="16">
    <location>
        <begin position="230"/>
        <end position="487"/>
    </location>
</feature>
<dbReference type="GO" id="GO:0033202">
    <property type="term" value="C:DNA helicase complex"/>
    <property type="evidence" value="ECO:0007669"/>
    <property type="project" value="TreeGrafter"/>
</dbReference>
<comment type="catalytic activity">
    <reaction evidence="14">
        <text>ATP + H2O = ADP + phosphate + H(+)</text>
        <dbReference type="Rhea" id="RHEA:13065"/>
        <dbReference type="ChEBI" id="CHEBI:15377"/>
        <dbReference type="ChEBI" id="CHEBI:15378"/>
        <dbReference type="ChEBI" id="CHEBI:30616"/>
        <dbReference type="ChEBI" id="CHEBI:43474"/>
        <dbReference type="ChEBI" id="CHEBI:456216"/>
        <dbReference type="EC" id="5.6.2.4"/>
    </reaction>
</comment>
<dbReference type="PANTHER" id="PTHR11070">
    <property type="entry name" value="UVRD / RECB / PCRA DNA HELICASE FAMILY MEMBER"/>
    <property type="match status" value="1"/>
</dbReference>
<evidence type="ECO:0000259" key="15">
    <source>
        <dbReference type="PROSITE" id="PS51198"/>
    </source>
</evidence>
<evidence type="ECO:0000256" key="8">
    <source>
        <dbReference type="ARBA" id="ARBA00022840"/>
    </source>
</evidence>
<keyword evidence="2" id="KW-0540">Nuclease</keyword>
<evidence type="ECO:0000313" key="17">
    <source>
        <dbReference type="EMBL" id="CAB4880698.1"/>
    </source>
</evidence>
<dbReference type="GO" id="GO:0004527">
    <property type="term" value="F:exonuclease activity"/>
    <property type="evidence" value="ECO:0007669"/>
    <property type="project" value="UniProtKB-KW"/>
</dbReference>
<evidence type="ECO:0000256" key="2">
    <source>
        <dbReference type="ARBA" id="ARBA00022722"/>
    </source>
</evidence>
<evidence type="ECO:0000256" key="14">
    <source>
        <dbReference type="ARBA" id="ARBA00048988"/>
    </source>
</evidence>
<dbReference type="EMBL" id="CAFBLU010000032">
    <property type="protein sequence ID" value="CAB4880698.1"/>
    <property type="molecule type" value="Genomic_DNA"/>
</dbReference>
<evidence type="ECO:0000256" key="12">
    <source>
        <dbReference type="ARBA" id="ARBA00034617"/>
    </source>
</evidence>
<keyword evidence="10" id="KW-0234">DNA repair</keyword>
<evidence type="ECO:0000256" key="3">
    <source>
        <dbReference type="ARBA" id="ARBA00022741"/>
    </source>
</evidence>
<proteinExistence type="inferred from homology"/>
<dbReference type="EC" id="5.6.2.4" evidence="13"/>
<evidence type="ECO:0000256" key="5">
    <source>
        <dbReference type="ARBA" id="ARBA00022801"/>
    </source>
</evidence>
<protein>
    <recommendedName>
        <fullName evidence="13">DNA 3'-5' helicase</fullName>
        <ecNumber evidence="13">5.6.2.4</ecNumber>
    </recommendedName>
</protein>
<dbReference type="PROSITE" id="PS51198">
    <property type="entry name" value="UVRD_HELICASE_ATP_BIND"/>
    <property type="match status" value="1"/>
</dbReference>
<dbReference type="SUPFAM" id="SSF52980">
    <property type="entry name" value="Restriction endonuclease-like"/>
    <property type="match status" value="1"/>
</dbReference>
<dbReference type="InterPro" id="IPR014017">
    <property type="entry name" value="DNA_helicase_UvrD-like_C"/>
</dbReference>
<dbReference type="GO" id="GO:0003677">
    <property type="term" value="F:DNA binding"/>
    <property type="evidence" value="ECO:0007669"/>
    <property type="project" value="UniProtKB-KW"/>
</dbReference>
<dbReference type="GO" id="GO:0043138">
    <property type="term" value="F:3'-5' DNA helicase activity"/>
    <property type="evidence" value="ECO:0007669"/>
    <property type="project" value="UniProtKB-EC"/>
</dbReference>
<dbReference type="GO" id="GO:0005829">
    <property type="term" value="C:cytosol"/>
    <property type="evidence" value="ECO:0007669"/>
    <property type="project" value="TreeGrafter"/>
</dbReference>
<evidence type="ECO:0000256" key="6">
    <source>
        <dbReference type="ARBA" id="ARBA00022806"/>
    </source>
</evidence>
<evidence type="ECO:0000256" key="13">
    <source>
        <dbReference type="ARBA" id="ARBA00034808"/>
    </source>
</evidence>
<evidence type="ECO:0000256" key="9">
    <source>
        <dbReference type="ARBA" id="ARBA00023125"/>
    </source>
</evidence>
<feature type="domain" description="UvrD-like helicase ATP-binding" evidence="15">
    <location>
        <begin position="1"/>
        <end position="258"/>
    </location>
</feature>
<keyword evidence="5" id="KW-0378">Hydrolase</keyword>
<dbReference type="AlphaFoldDB" id="A0A6J7EG62"/>
<comment type="catalytic activity">
    <reaction evidence="12">
        <text>Couples ATP hydrolysis with the unwinding of duplex DNA by translocating in the 3'-5' direction.</text>
        <dbReference type="EC" id="5.6.2.4"/>
    </reaction>
</comment>
<dbReference type="InterPro" id="IPR013986">
    <property type="entry name" value="DExx_box_DNA_helicase_dom_sf"/>
</dbReference>
<dbReference type="InterPro" id="IPR027417">
    <property type="entry name" value="P-loop_NTPase"/>
</dbReference>
<dbReference type="Gene3D" id="1.10.10.160">
    <property type="match status" value="1"/>
</dbReference>
<keyword evidence="11" id="KW-0413">Isomerase</keyword>
<evidence type="ECO:0000256" key="7">
    <source>
        <dbReference type="ARBA" id="ARBA00022839"/>
    </source>
</evidence>
<keyword evidence="6" id="KW-0347">Helicase</keyword>
<evidence type="ECO:0000256" key="4">
    <source>
        <dbReference type="ARBA" id="ARBA00022763"/>
    </source>
</evidence>
<sequence>MASGTAPERVLIITRTDEQADLLRPRLEEKLALPWEELAVHGTVGLAMRLLGQAGMEVGLDPHVSVVSAADRLALLGDSLDRLTLEAHDLGRDPMVLLGSLIERIDRLEEESIGADAFTAWAEALPTGTDAERATAERESEFAGVWQAHERILADRGARSGPGIVRDTVALLERNPLVRARLSELFTHVIADGVEDFDHAHWRLVELLGFDHGTLTVISNPSEGVRRLRAALTTHIDQLMALDPTPELIELTTCHRTGSEIEFWRAATERAQAQAVAADVERLVLKEGVPPSRIAVVVDSASREAPAIEVALEERGMPNRVNSGQAFFQRAEIRDLLAWLRLLVDPADGAAVARALARAPIGLSSADIARASTIARKRKIDLVHGVAAATESPQVPPEARDRLHAFLRLHRLASKAIDALRPDLFVHRLIERLGLRASLVYAASPQAAERLRALAVFGEIAAAHVRRDPQATARDFARHITSIARSGFNDLGVPLPGGDYPAVEIIGAESLRDREWDHVYVIGLHAGNRPGATRQPAEPLPEAILPEPLPADDAANAALVTRNLLGTAISRATTRVVLAHARTGTRGDALHPSQYVEEIRVGVGGEWEERETELFAPGESLQATYRILRDELLEVVETTGSQMLELRLDTGDEVDKAVVRFLELLKLAALSGKQDGQAAAESLAAVNDRLRSVATESQQQALAASALDSWITDSENDDRDREKVLAARSEPSLEAFLPRRGDGVVLSAGDLETYKTCPLRYKFSRVMRVPQDPTTAQRFGIVMHQVLERWHRGDGGGQAELLGLLDRSWRRSGLGEGEREKQLRVKARDALIRYHSRDSERDAEAVWLERSFSFRVGPHLVRGRVDRVDKRGDGEFELIDYKTSFPKTVEELRNDIQLTIYAIGASDAWELEAVKRSYWYVLDDDRVEVPGEVDRDEMESTVHEVAEGILSQGFEPSPSYGACSTCDWRLACPAAER</sequence>
<dbReference type="GO" id="GO:0005524">
    <property type="term" value="F:ATP binding"/>
    <property type="evidence" value="ECO:0007669"/>
    <property type="project" value="UniProtKB-KW"/>
</dbReference>
<evidence type="ECO:0000259" key="16">
    <source>
        <dbReference type="PROSITE" id="PS51217"/>
    </source>
</evidence>
<dbReference type="InterPro" id="IPR011604">
    <property type="entry name" value="PDDEXK-like_dom_sf"/>
</dbReference>
<name>A0A6J7EG62_9ZZZZ</name>
<dbReference type="PANTHER" id="PTHR11070:SF59">
    <property type="entry name" value="DNA 3'-5' HELICASE"/>
    <property type="match status" value="1"/>
</dbReference>
<keyword evidence="8" id="KW-0067">ATP-binding</keyword>
<dbReference type="Gene3D" id="1.10.486.10">
    <property type="entry name" value="PCRA, domain 4"/>
    <property type="match status" value="1"/>
</dbReference>
<comment type="similarity">
    <text evidence="1">Belongs to the helicase family. UvrD subfamily.</text>
</comment>
<dbReference type="InterPro" id="IPR038726">
    <property type="entry name" value="PDDEXK_AddAB-type"/>
</dbReference>
<dbReference type="GO" id="GO:0000725">
    <property type="term" value="P:recombinational repair"/>
    <property type="evidence" value="ECO:0007669"/>
    <property type="project" value="TreeGrafter"/>
</dbReference>
<evidence type="ECO:0000256" key="11">
    <source>
        <dbReference type="ARBA" id="ARBA00023235"/>
    </source>
</evidence>
<accession>A0A6J7EG62</accession>
<dbReference type="InterPro" id="IPR014016">
    <property type="entry name" value="UvrD-like_ATP-bd"/>
</dbReference>
<dbReference type="InterPro" id="IPR011335">
    <property type="entry name" value="Restrct_endonuc-II-like"/>
</dbReference>
<dbReference type="PROSITE" id="PS51217">
    <property type="entry name" value="UVRD_HELICASE_CTER"/>
    <property type="match status" value="1"/>
</dbReference>
<keyword evidence="4" id="KW-0227">DNA damage</keyword>
<evidence type="ECO:0000256" key="1">
    <source>
        <dbReference type="ARBA" id="ARBA00009922"/>
    </source>
</evidence>
<evidence type="ECO:0000256" key="10">
    <source>
        <dbReference type="ARBA" id="ARBA00023204"/>
    </source>
</evidence>
<dbReference type="SUPFAM" id="SSF52540">
    <property type="entry name" value="P-loop containing nucleoside triphosphate hydrolases"/>
    <property type="match status" value="1"/>
</dbReference>
<dbReference type="InterPro" id="IPR000212">
    <property type="entry name" value="DNA_helicase_UvrD/REP"/>
</dbReference>
<keyword evidence="3" id="KW-0547">Nucleotide-binding</keyword>
<reference evidence="17" key="1">
    <citation type="submission" date="2020-05" db="EMBL/GenBank/DDBJ databases">
        <authorList>
            <person name="Chiriac C."/>
            <person name="Salcher M."/>
            <person name="Ghai R."/>
            <person name="Kavagutti S V."/>
        </authorList>
    </citation>
    <scope>NUCLEOTIDE SEQUENCE</scope>
</reference>
<dbReference type="Pfam" id="PF00580">
    <property type="entry name" value="UvrD-helicase"/>
    <property type="match status" value="1"/>
</dbReference>
<keyword evidence="9" id="KW-0238">DNA-binding</keyword>